<dbReference type="Pfam" id="PF13166">
    <property type="entry name" value="AAA_13"/>
    <property type="match status" value="1"/>
</dbReference>
<dbReference type="AlphaFoldDB" id="A0AAF0K9U1"/>
<reference evidence="2" key="2">
    <citation type="submission" date="2023-04" db="EMBL/GenBank/DDBJ databases">
        <title>Complete genome sequence of Agrobacterium salinitolerans CFBP5506.</title>
        <authorList>
            <person name="Yen H.-C."/>
            <person name="Yan X.-H."/>
            <person name="Lai E.-M."/>
            <person name="Kuo C.-H."/>
        </authorList>
    </citation>
    <scope>NUCLEOTIDE SEQUENCE</scope>
    <source>
        <strain evidence="2">CFBP5506</strain>
    </source>
</reference>
<dbReference type="Gene3D" id="3.40.50.300">
    <property type="entry name" value="P-loop containing nucleotide triphosphate hydrolases"/>
    <property type="match status" value="1"/>
</dbReference>
<dbReference type="InterPro" id="IPR026866">
    <property type="entry name" value="CR006_AAA"/>
</dbReference>
<organism evidence="2 3">
    <name type="scientific">Agrobacterium tumefaciens</name>
    <dbReference type="NCBI Taxonomy" id="358"/>
    <lineage>
        <taxon>Bacteria</taxon>
        <taxon>Pseudomonadati</taxon>
        <taxon>Pseudomonadota</taxon>
        <taxon>Alphaproteobacteria</taxon>
        <taxon>Hyphomicrobiales</taxon>
        <taxon>Rhizobiaceae</taxon>
        <taxon>Rhizobium/Agrobacterium group</taxon>
        <taxon>Agrobacterium</taxon>
        <taxon>Agrobacterium tumefaciens complex</taxon>
    </lineage>
</organism>
<evidence type="ECO:0000313" key="3">
    <source>
        <dbReference type="Proteomes" id="UP000305410"/>
    </source>
</evidence>
<evidence type="ECO:0000259" key="1">
    <source>
        <dbReference type="Pfam" id="PF13166"/>
    </source>
</evidence>
<dbReference type="EMBL" id="CP122963">
    <property type="protein sequence ID" value="WGM61762.1"/>
    <property type="molecule type" value="Genomic_DNA"/>
</dbReference>
<proteinExistence type="predicted"/>
<name>A0AAF0K9U1_AGRTU</name>
<sequence>MAKQPKIYDYKSLNNVATRIRSDLTDFDYVLLFAYNGTGKTRLSMEFKECAKRKTTGKDTLYFNAFTEDLFYWHNDLQGDEDRHLVINSQSAFFSGFKELALEEKIFAYLERYADFDFKIDYEEWKVRFSRDRADNIKVSRGEQNLFIWCMFLAICELVIDGHDSYAWVKNLYIDDPISSLDDNNAIGVANDLAQLLKRGKGKIKGIVSTHHGLFFNVMVNELKHQGTKVHFYHRANGSDIYTLRGTDETPFFHHVATLGELKKAVDGDQIYTYHFNMLRSIMEKTALFFGSKDFSSCIHGLEDEVLYARALNLLSHGKYSVYEPREMVSDTRELFKKIYSAFIDRYRFELPEIIGQREATK</sequence>
<protein>
    <submittedName>
        <fullName evidence="2">AAA family ATPase</fullName>
    </submittedName>
</protein>
<dbReference type="Proteomes" id="UP000305410">
    <property type="component" value="Chromosome Linear"/>
</dbReference>
<feature type="domain" description="Protein CR006 P-loop" evidence="1">
    <location>
        <begin position="105"/>
        <end position="319"/>
    </location>
</feature>
<dbReference type="InterPro" id="IPR027417">
    <property type="entry name" value="P-loop_NTPase"/>
</dbReference>
<accession>A0AAF0K9U1</accession>
<evidence type="ECO:0000313" key="2">
    <source>
        <dbReference type="EMBL" id="WGM61762.1"/>
    </source>
</evidence>
<reference evidence="2" key="1">
    <citation type="submission" date="2019-04" db="EMBL/GenBank/DDBJ databases">
        <authorList>
            <person name="Chiang H.-Y."/>
            <person name="Huang Y.-Y."/>
            <person name="Chou L."/>
            <person name="Lai E.-M."/>
            <person name="Kuo C.-H."/>
        </authorList>
    </citation>
    <scope>NUCLEOTIDE SEQUENCE</scope>
    <source>
        <strain evidence="2">CFBP5506</strain>
    </source>
</reference>
<dbReference type="RefSeq" id="WP_080795350.1">
    <property type="nucleotide sequence ID" value="NZ_CP122963.1"/>
</dbReference>
<gene>
    <name evidence="2" type="ORF">CFBP5506_19280</name>
</gene>